<dbReference type="SUPFAM" id="SSF52540">
    <property type="entry name" value="P-loop containing nucleoside triphosphate hydrolases"/>
    <property type="match status" value="1"/>
</dbReference>
<dbReference type="InterPro" id="IPR027417">
    <property type="entry name" value="P-loop_NTPase"/>
</dbReference>
<dbReference type="Pfam" id="PF13476">
    <property type="entry name" value="AAA_23"/>
    <property type="match status" value="1"/>
</dbReference>
<dbReference type="CDD" id="cd03241">
    <property type="entry name" value="ABC_RecN"/>
    <property type="match status" value="2"/>
</dbReference>
<evidence type="ECO:0000313" key="11">
    <source>
        <dbReference type="EMBL" id="RDU24861.1"/>
    </source>
</evidence>
<dbReference type="GO" id="GO:0006281">
    <property type="term" value="P:DNA repair"/>
    <property type="evidence" value="ECO:0007669"/>
    <property type="project" value="UniProtKB-KW"/>
</dbReference>
<feature type="coiled-coil region" evidence="9">
    <location>
        <begin position="320"/>
        <end position="371"/>
    </location>
</feature>
<evidence type="ECO:0000256" key="9">
    <source>
        <dbReference type="SAM" id="Coils"/>
    </source>
</evidence>
<dbReference type="GO" id="GO:0006310">
    <property type="term" value="P:DNA recombination"/>
    <property type="evidence" value="ECO:0007669"/>
    <property type="project" value="InterPro"/>
</dbReference>
<evidence type="ECO:0000259" key="10">
    <source>
        <dbReference type="Pfam" id="PF13476"/>
    </source>
</evidence>
<dbReference type="InterPro" id="IPR038729">
    <property type="entry name" value="Rad50/SbcC_AAA"/>
</dbReference>
<keyword evidence="6 8" id="KW-0234">DNA repair</keyword>
<dbReference type="InterPro" id="IPR004604">
    <property type="entry name" value="DNA_recomb/repair_RecN"/>
</dbReference>
<dbReference type="OrthoDB" id="9806954at2"/>
<dbReference type="NCBIfam" id="TIGR00634">
    <property type="entry name" value="recN"/>
    <property type="match status" value="1"/>
</dbReference>
<evidence type="ECO:0000256" key="6">
    <source>
        <dbReference type="ARBA" id="ARBA00023204"/>
    </source>
</evidence>
<evidence type="ECO:0000256" key="7">
    <source>
        <dbReference type="ARBA" id="ARBA00033408"/>
    </source>
</evidence>
<dbReference type="Proteomes" id="UP000255036">
    <property type="component" value="Unassembled WGS sequence"/>
</dbReference>
<comment type="caution">
    <text evidence="11">The sequence shown here is derived from an EMBL/GenBank/DDBJ whole genome shotgun (WGS) entry which is preliminary data.</text>
</comment>
<accession>A0A371AZ76</accession>
<comment type="similarity">
    <text evidence="1 8">Belongs to the RecN family.</text>
</comment>
<evidence type="ECO:0000256" key="8">
    <source>
        <dbReference type="PIRNR" id="PIRNR003128"/>
    </source>
</evidence>
<keyword evidence="12" id="KW-1185">Reference proteome</keyword>
<name>A0A371AZ76_9FIRM</name>
<proteinExistence type="inferred from homology"/>
<dbReference type="EMBL" id="QRCT01000010">
    <property type="protein sequence ID" value="RDU24861.1"/>
    <property type="molecule type" value="Genomic_DNA"/>
</dbReference>
<organism evidence="11 12">
    <name type="scientific">Anaerosacchariphilus polymeriproducens</name>
    <dbReference type="NCBI Taxonomy" id="1812858"/>
    <lineage>
        <taxon>Bacteria</taxon>
        <taxon>Bacillati</taxon>
        <taxon>Bacillota</taxon>
        <taxon>Clostridia</taxon>
        <taxon>Lachnospirales</taxon>
        <taxon>Lachnospiraceae</taxon>
        <taxon>Anaerosacchariphilus</taxon>
    </lineage>
</organism>
<feature type="domain" description="Rad50/SbcC-type AAA" evidence="10">
    <location>
        <begin position="5"/>
        <end position="274"/>
    </location>
</feature>
<dbReference type="PANTHER" id="PTHR11059">
    <property type="entry name" value="DNA REPAIR PROTEIN RECN"/>
    <property type="match status" value="1"/>
</dbReference>
<feature type="coiled-coil region" evidence="9">
    <location>
        <begin position="257"/>
        <end position="284"/>
    </location>
</feature>
<dbReference type="PANTHER" id="PTHR11059:SF0">
    <property type="entry name" value="DNA REPAIR PROTEIN RECN"/>
    <property type="match status" value="1"/>
</dbReference>
<dbReference type="Gene3D" id="3.40.50.300">
    <property type="entry name" value="P-loop containing nucleotide triphosphate hydrolases"/>
    <property type="match status" value="2"/>
</dbReference>
<dbReference type="GO" id="GO:0043590">
    <property type="term" value="C:bacterial nucleoid"/>
    <property type="evidence" value="ECO:0007669"/>
    <property type="project" value="TreeGrafter"/>
</dbReference>
<evidence type="ECO:0000256" key="3">
    <source>
        <dbReference type="ARBA" id="ARBA00022741"/>
    </source>
</evidence>
<dbReference type="GO" id="GO:0005524">
    <property type="term" value="F:ATP binding"/>
    <property type="evidence" value="ECO:0007669"/>
    <property type="project" value="UniProtKB-KW"/>
</dbReference>
<evidence type="ECO:0000256" key="5">
    <source>
        <dbReference type="ARBA" id="ARBA00022840"/>
    </source>
</evidence>
<reference evidence="11 12" key="1">
    <citation type="submission" date="2018-07" db="EMBL/GenBank/DDBJ databases">
        <title>Anaerosacharophilus polymeroproducens gen. nov. sp. nov., an anaerobic bacterium isolated from salt field.</title>
        <authorList>
            <person name="Kim W."/>
            <person name="Yang S.-H."/>
            <person name="Oh J."/>
            <person name="Lee J.-H."/>
            <person name="Kwon K.K."/>
        </authorList>
    </citation>
    <scope>NUCLEOTIDE SEQUENCE [LARGE SCALE GENOMIC DNA]</scope>
    <source>
        <strain evidence="11 12">MCWD5</strain>
    </source>
</reference>
<keyword evidence="3" id="KW-0547">Nucleotide-binding</keyword>
<keyword evidence="9" id="KW-0175">Coiled coil</keyword>
<dbReference type="AlphaFoldDB" id="A0A371AZ76"/>
<evidence type="ECO:0000313" key="12">
    <source>
        <dbReference type="Proteomes" id="UP000255036"/>
    </source>
</evidence>
<protein>
    <recommendedName>
        <fullName evidence="2 8">DNA repair protein RecN</fullName>
    </recommendedName>
    <alternativeName>
        <fullName evidence="7 8">Recombination protein N</fullName>
    </alternativeName>
</protein>
<dbReference type="PIRSF" id="PIRSF003128">
    <property type="entry name" value="RecN"/>
    <property type="match status" value="1"/>
</dbReference>
<keyword evidence="5" id="KW-0067">ATP-binding</keyword>
<dbReference type="RefSeq" id="WP_115480608.1">
    <property type="nucleotide sequence ID" value="NZ_QRCT01000010.1"/>
</dbReference>
<evidence type="ECO:0000256" key="4">
    <source>
        <dbReference type="ARBA" id="ARBA00022763"/>
    </source>
</evidence>
<dbReference type="GO" id="GO:0009432">
    <property type="term" value="P:SOS response"/>
    <property type="evidence" value="ECO:0007669"/>
    <property type="project" value="TreeGrafter"/>
</dbReference>
<dbReference type="FunFam" id="3.40.50.300:FF:000356">
    <property type="entry name" value="DNA repair protein RecN"/>
    <property type="match status" value="1"/>
</dbReference>
<sequence>MLLNLHVKNLALIEEADVYFDEGLNILTGETGAGKSIIIGSINIALGGKVPKDIVGKHGDSAFVELIFQIDNSSEKELLRKMEIELEDEQIILSRKITNGRSVAKINGESVPASKLKEVAEVLIDIHGQHDHQSLLHKSKHLEILDEYAKNDIVSIKSKLQHKYASYIELRQKLDKFSVNEEERIRELSFLEYEVEEIQEANLLPDEDKQLEIQYQKMTYGKKILEAANTIYNQTGYDNPHAAGDLIGKALRELNSIVNYDTELESMEEQLETIESLLNDFNRDIADYMSRMEFGEHDFNETEKRLNLINHLKSKYGDSISEIIQSKTQKEERIEELKNHDILLKKYREELETLQEDLQIESEKLTEVRKRYAKKLMLEIQDSLKELNFIDIQFDTVFEKMDHFTKNGNDIMEFMISTNPGEDLKPLAKIASGGEMSRVMLAIKSVLAENDNIQTLIFDEIDTGISGRTAQMVSEKMAVLGKAHQIICITHLPQIAAMADTHFCIEKESLNHMTSTKIKKLEKDQAVKELARILGGAEITETTIRSAKEMKELAERTKKG</sequence>
<gene>
    <name evidence="11" type="primary">recN</name>
    <name evidence="11" type="ORF">DWV06_02480</name>
</gene>
<comment type="function">
    <text evidence="8">May be involved in recombinational repair of damaged DNA.</text>
</comment>
<evidence type="ECO:0000256" key="1">
    <source>
        <dbReference type="ARBA" id="ARBA00009441"/>
    </source>
</evidence>
<evidence type="ECO:0000256" key="2">
    <source>
        <dbReference type="ARBA" id="ARBA00021315"/>
    </source>
</evidence>
<keyword evidence="4 8" id="KW-0227">DNA damage</keyword>